<dbReference type="KEGG" id="mym:A176_001847"/>
<accession>A0A0H4WUF2</accession>
<name>A0A0H4WUF2_9BACT</name>
<evidence type="ECO:0000313" key="3">
    <source>
        <dbReference type="Proteomes" id="UP000009026"/>
    </source>
</evidence>
<dbReference type="STRING" id="1297742.A176_001847"/>
<organism evidence="2 3">
    <name type="scientific">Pseudomyxococcus hansupus</name>
    <dbReference type="NCBI Taxonomy" id="1297742"/>
    <lineage>
        <taxon>Bacteria</taxon>
        <taxon>Pseudomonadati</taxon>
        <taxon>Myxococcota</taxon>
        <taxon>Myxococcia</taxon>
        <taxon>Myxococcales</taxon>
        <taxon>Cystobacterineae</taxon>
        <taxon>Myxococcaceae</taxon>
        <taxon>Pseudomyxococcus</taxon>
    </lineage>
</organism>
<dbReference type="Proteomes" id="UP000009026">
    <property type="component" value="Chromosome"/>
</dbReference>
<feature type="compositionally biased region" description="Basic and acidic residues" evidence="1">
    <location>
        <begin position="1"/>
        <end position="12"/>
    </location>
</feature>
<dbReference type="AlphaFoldDB" id="A0A0H4WUF2"/>
<evidence type="ECO:0000313" key="2">
    <source>
        <dbReference type="EMBL" id="AKQ64935.1"/>
    </source>
</evidence>
<feature type="region of interest" description="Disordered" evidence="1">
    <location>
        <begin position="1"/>
        <end position="35"/>
    </location>
</feature>
<keyword evidence="3" id="KW-1185">Reference proteome</keyword>
<proteinExistence type="predicted"/>
<evidence type="ECO:0000256" key="1">
    <source>
        <dbReference type="SAM" id="MobiDB-lite"/>
    </source>
</evidence>
<dbReference type="PATRIC" id="fig|1297742.4.peg.1870"/>
<gene>
    <name evidence="2" type="ORF">A176_001847</name>
</gene>
<protein>
    <submittedName>
        <fullName evidence="2">Uncharacterized protein</fullName>
    </submittedName>
</protein>
<reference evidence="2 3" key="1">
    <citation type="journal article" date="2016" name="PLoS ONE">
        <title>Complete Genome Sequence and Comparative Genomics of a Novel Myxobacterium Myxococcus hansupus.</title>
        <authorList>
            <person name="Sharma G."/>
            <person name="Narwani T."/>
            <person name="Subramanian S."/>
        </authorList>
    </citation>
    <scope>NUCLEOTIDE SEQUENCE [LARGE SCALE GENOMIC DNA]</scope>
    <source>
        <strain evidence="3">mixupus</strain>
    </source>
</reference>
<dbReference type="EMBL" id="CP012109">
    <property type="protein sequence ID" value="AKQ64935.1"/>
    <property type="molecule type" value="Genomic_DNA"/>
</dbReference>
<sequence>MRLESVNRHEGTPDGNGQGRAHRDSGGRQCSGAGFRRAAARLTTLAAATEAAGGGQEPVARRTH</sequence>